<evidence type="ECO:0000256" key="9">
    <source>
        <dbReference type="ARBA" id="ARBA00023237"/>
    </source>
</evidence>
<feature type="domain" description="TonB-dependent receptor plug" evidence="14">
    <location>
        <begin position="39"/>
        <end position="151"/>
    </location>
</feature>
<keyword evidence="9 10" id="KW-0998">Cell outer membrane</keyword>
<dbReference type="GO" id="GO:0015344">
    <property type="term" value="F:siderophore uptake transmembrane transporter activity"/>
    <property type="evidence" value="ECO:0007669"/>
    <property type="project" value="TreeGrafter"/>
</dbReference>
<evidence type="ECO:0000256" key="10">
    <source>
        <dbReference type="PROSITE-ProRule" id="PRU01360"/>
    </source>
</evidence>
<comment type="subcellular location">
    <subcellularLocation>
        <location evidence="1 10">Cell outer membrane</location>
        <topology evidence="1 10">Multi-pass membrane protein</topology>
    </subcellularLocation>
</comment>
<dbReference type="Gene3D" id="2.40.170.20">
    <property type="entry name" value="TonB-dependent receptor, beta-barrel domain"/>
    <property type="match status" value="1"/>
</dbReference>
<feature type="region of interest" description="Disordered" evidence="12">
    <location>
        <begin position="216"/>
        <end position="236"/>
    </location>
</feature>
<dbReference type="GO" id="GO:0009279">
    <property type="term" value="C:cell outer membrane"/>
    <property type="evidence" value="ECO:0007669"/>
    <property type="project" value="UniProtKB-SubCell"/>
</dbReference>
<evidence type="ECO:0000256" key="4">
    <source>
        <dbReference type="ARBA" id="ARBA00022692"/>
    </source>
</evidence>
<evidence type="ECO:0000256" key="7">
    <source>
        <dbReference type="ARBA" id="ARBA00023077"/>
    </source>
</evidence>
<evidence type="ECO:0000259" key="14">
    <source>
        <dbReference type="Pfam" id="PF07715"/>
    </source>
</evidence>
<evidence type="ECO:0000313" key="15">
    <source>
        <dbReference type="EMBL" id="EAL7594404.1"/>
    </source>
</evidence>
<evidence type="ECO:0000256" key="8">
    <source>
        <dbReference type="ARBA" id="ARBA00023136"/>
    </source>
</evidence>
<dbReference type="Pfam" id="PF07715">
    <property type="entry name" value="Plug"/>
    <property type="match status" value="1"/>
</dbReference>
<dbReference type="GO" id="GO:0044718">
    <property type="term" value="P:siderophore transmembrane transport"/>
    <property type="evidence" value="ECO:0007669"/>
    <property type="project" value="TreeGrafter"/>
</dbReference>
<dbReference type="CDD" id="cd01347">
    <property type="entry name" value="ligand_gated_channel"/>
    <property type="match status" value="1"/>
</dbReference>
<evidence type="ECO:0000313" key="16">
    <source>
        <dbReference type="Proteomes" id="UP000343544"/>
    </source>
</evidence>
<dbReference type="InterPro" id="IPR000531">
    <property type="entry name" value="Beta-barrel_TonB"/>
</dbReference>
<keyword evidence="15" id="KW-0675">Receptor</keyword>
<evidence type="ECO:0000256" key="5">
    <source>
        <dbReference type="ARBA" id="ARBA00022729"/>
    </source>
</evidence>
<dbReference type="AlphaFoldDB" id="A0AAD2LM06"/>
<sequence>MKKLCLSFFTSVFLISDAISQNVELDSSIVSASGFSQDIKEAPATINVISKKELQSKPYRDVAEAIADIPGVDLYASKGKTGSYNITMRGITGYTLVLIDGRRQGIGGEVGPNGFNEISNSFLPPISSIERIEVIKGPMSTLYGSEALGGVVNIITKKVSDKWETSVSLDTLLNENKDWGNTYGTSIYSSGPLMNDKLGLTLRFREFYRQQSNVEFTHGSGQRVPGDQAQSPTKANNFNIGTRVSYLANDYNTFIFDMDFSRNHYDNKKGQLGTITKPVKSDGNNGSLTGGYADIMEVDKLVTYLSHEGIYENFSITSTLQYNRVSNNGREVVGKAAQPFLGENRDIVAEDIILDTKSVIPLGQNHILSAGGEYKLEKMQDKIANPTNFDQYLLAIFAEDEYSIKDDLRLTFGARYNHHEIFGNNVSPRAYVVYNPTNELTFKGGISTGFRTPYANRLINGTYNYGGQGRFPIYGNPDLKEETSLNYEIAAIYNNDLFYVSATGFLTNFKDKISTQRYNKEDMIPGISKCEAERCYRAINHGKVEYKGVELGAGISPLDNLNINLAYTYLDTEVKEAQDRSVIGKPQQDSLKHNIMLKTEYSFYNKFTPWIKGEWQIDRYMGDTNINREYYKDIFLASMGVRYDINKQWSINAAIYNLFDKSFTNGWESYKIITKKTTETTKTAWVNTYNRIEEGRRMYISINGNF</sequence>
<dbReference type="Pfam" id="PF00593">
    <property type="entry name" value="TonB_dep_Rec_b-barrel"/>
    <property type="match status" value="1"/>
</dbReference>
<keyword evidence="7 11" id="KW-0798">TonB box</keyword>
<dbReference type="PANTHER" id="PTHR30069">
    <property type="entry name" value="TONB-DEPENDENT OUTER MEMBRANE RECEPTOR"/>
    <property type="match status" value="1"/>
</dbReference>
<dbReference type="InterPro" id="IPR012910">
    <property type="entry name" value="Plug_dom"/>
</dbReference>
<dbReference type="InterPro" id="IPR036942">
    <property type="entry name" value="Beta-barrel_TonB_sf"/>
</dbReference>
<dbReference type="InterPro" id="IPR037066">
    <property type="entry name" value="Plug_dom_sf"/>
</dbReference>
<dbReference type="InterPro" id="IPR039426">
    <property type="entry name" value="TonB-dep_rcpt-like"/>
</dbReference>
<keyword evidence="6" id="KW-0406">Ion transport</keyword>
<evidence type="ECO:0000256" key="1">
    <source>
        <dbReference type="ARBA" id="ARBA00004571"/>
    </source>
</evidence>
<keyword evidence="2 10" id="KW-0813">Transport</keyword>
<evidence type="ECO:0000259" key="13">
    <source>
        <dbReference type="Pfam" id="PF00593"/>
    </source>
</evidence>
<comment type="similarity">
    <text evidence="10 11">Belongs to the TonB-dependent receptor family.</text>
</comment>
<proteinExistence type="inferred from homology"/>
<evidence type="ECO:0000256" key="12">
    <source>
        <dbReference type="SAM" id="MobiDB-lite"/>
    </source>
</evidence>
<evidence type="ECO:0000256" key="3">
    <source>
        <dbReference type="ARBA" id="ARBA00022452"/>
    </source>
</evidence>
<dbReference type="Proteomes" id="UP000343544">
    <property type="component" value="Unassembled WGS sequence"/>
</dbReference>
<organism evidence="15 16">
    <name type="scientific">Campylobacter jejuni</name>
    <dbReference type="NCBI Taxonomy" id="197"/>
    <lineage>
        <taxon>Bacteria</taxon>
        <taxon>Pseudomonadati</taxon>
        <taxon>Campylobacterota</taxon>
        <taxon>Epsilonproteobacteria</taxon>
        <taxon>Campylobacterales</taxon>
        <taxon>Campylobacteraceae</taxon>
        <taxon>Campylobacter</taxon>
    </lineage>
</organism>
<accession>A0AAD2LM06</accession>
<dbReference type="Gene3D" id="2.170.130.10">
    <property type="entry name" value="TonB-dependent receptor, plug domain"/>
    <property type="match status" value="1"/>
</dbReference>
<keyword evidence="4 10" id="KW-0812">Transmembrane</keyword>
<keyword evidence="8 10" id="KW-0472">Membrane</keyword>
<reference evidence="15 16" key="1">
    <citation type="submission" date="2018-07" db="EMBL/GenBank/DDBJ databases">
        <authorList>
            <consortium name="PulseNet: The National Subtyping Network for Foodborne Disease Surveillance"/>
            <person name="Tarr C.L."/>
            <person name="Trees E."/>
            <person name="Katz L.S."/>
            <person name="Carleton-Romer H.A."/>
            <person name="Stroika S."/>
            <person name="Kucerova Z."/>
            <person name="Roache K.F."/>
            <person name="Sabol A.L."/>
            <person name="Besser J."/>
            <person name="Gerner-Smidt P."/>
        </authorList>
    </citation>
    <scope>NUCLEOTIDE SEQUENCE [LARGE SCALE GENOMIC DNA]</scope>
    <source>
        <strain evidence="15 16">PNUSAC005307</strain>
    </source>
</reference>
<keyword evidence="3 10" id="KW-1134">Transmembrane beta strand</keyword>
<protein>
    <submittedName>
        <fullName evidence="15">TonB-dependent receptor</fullName>
    </submittedName>
</protein>
<evidence type="ECO:0000256" key="11">
    <source>
        <dbReference type="RuleBase" id="RU003357"/>
    </source>
</evidence>
<evidence type="ECO:0000256" key="2">
    <source>
        <dbReference type="ARBA" id="ARBA00022448"/>
    </source>
</evidence>
<keyword evidence="5" id="KW-0732">Signal</keyword>
<dbReference type="SUPFAM" id="SSF56935">
    <property type="entry name" value="Porins"/>
    <property type="match status" value="1"/>
</dbReference>
<dbReference type="EMBL" id="AACQYW010000003">
    <property type="protein sequence ID" value="EAL7594404.1"/>
    <property type="molecule type" value="Genomic_DNA"/>
</dbReference>
<feature type="domain" description="TonB-dependent receptor-like beta-barrel" evidence="13">
    <location>
        <begin position="249"/>
        <end position="658"/>
    </location>
</feature>
<comment type="caution">
    <text evidence="15">The sequence shown here is derived from an EMBL/GenBank/DDBJ whole genome shotgun (WGS) entry which is preliminary data.</text>
</comment>
<dbReference type="PROSITE" id="PS52016">
    <property type="entry name" value="TONB_DEPENDENT_REC_3"/>
    <property type="match status" value="1"/>
</dbReference>
<gene>
    <name evidence="15" type="ORF">DVI03_01570</name>
</gene>
<dbReference type="PANTHER" id="PTHR30069:SF53">
    <property type="entry name" value="COLICIN I RECEPTOR-RELATED"/>
    <property type="match status" value="1"/>
</dbReference>
<evidence type="ECO:0000256" key="6">
    <source>
        <dbReference type="ARBA" id="ARBA00023065"/>
    </source>
</evidence>
<name>A0AAD2LM06_CAMJU</name>